<evidence type="ECO:0000256" key="1">
    <source>
        <dbReference type="ARBA" id="ARBA00004196"/>
    </source>
</evidence>
<name>A0ABV3PIP3_9HYPH</name>
<dbReference type="Proteomes" id="UP001555786">
    <property type="component" value="Unassembled WGS sequence"/>
</dbReference>
<evidence type="ECO:0000256" key="4">
    <source>
        <dbReference type="RuleBase" id="RU003744"/>
    </source>
</evidence>
<dbReference type="PANTHER" id="PTHR35936:SF17">
    <property type="entry name" value="ARGININE-BINDING EXTRACELLULAR PROTEIN ARTP"/>
    <property type="match status" value="1"/>
</dbReference>
<dbReference type="RefSeq" id="WP_367623542.1">
    <property type="nucleotide sequence ID" value="NZ_JBFNQD010000002.1"/>
</dbReference>
<dbReference type="PANTHER" id="PTHR35936">
    <property type="entry name" value="MEMBRANE-BOUND LYTIC MUREIN TRANSGLYCOSYLASE F"/>
    <property type="match status" value="1"/>
</dbReference>
<evidence type="ECO:0000313" key="7">
    <source>
        <dbReference type="EMBL" id="MEW9305510.1"/>
    </source>
</evidence>
<evidence type="ECO:0000256" key="3">
    <source>
        <dbReference type="ARBA" id="ARBA00022729"/>
    </source>
</evidence>
<comment type="subcellular location">
    <subcellularLocation>
        <location evidence="1">Cell envelope</location>
    </subcellularLocation>
</comment>
<evidence type="ECO:0000259" key="6">
    <source>
        <dbReference type="SMART" id="SM00062"/>
    </source>
</evidence>
<accession>A0ABV3PIP3</accession>
<proteinExistence type="inferred from homology"/>
<dbReference type="Pfam" id="PF00497">
    <property type="entry name" value="SBP_bac_3"/>
    <property type="match status" value="1"/>
</dbReference>
<dbReference type="Gene3D" id="3.40.190.10">
    <property type="entry name" value="Periplasmic binding protein-like II"/>
    <property type="match status" value="2"/>
</dbReference>
<reference evidence="7 8" key="1">
    <citation type="submission" date="2024-07" db="EMBL/GenBank/DDBJ databases">
        <title>Description of Labrys sedimenti sp. nov., isolated from a diclofenac-degrading enrichment culture.</title>
        <authorList>
            <person name="Tancsics A."/>
            <person name="Csepanyi A."/>
        </authorList>
    </citation>
    <scope>NUCLEOTIDE SEQUENCE [LARGE SCALE GENOMIC DNA]</scope>
    <source>
        <strain evidence="7 8">LMG 23578</strain>
    </source>
</reference>
<dbReference type="SUPFAM" id="SSF53850">
    <property type="entry name" value="Periplasmic binding protein-like II"/>
    <property type="match status" value="1"/>
</dbReference>
<feature type="chain" id="PRO_5045296143" evidence="5">
    <location>
        <begin position="26"/>
        <end position="259"/>
    </location>
</feature>
<keyword evidence="8" id="KW-1185">Reference proteome</keyword>
<organism evidence="7 8">
    <name type="scientific">Labrys neptuniae</name>
    <dbReference type="NCBI Taxonomy" id="376174"/>
    <lineage>
        <taxon>Bacteria</taxon>
        <taxon>Pseudomonadati</taxon>
        <taxon>Pseudomonadota</taxon>
        <taxon>Alphaproteobacteria</taxon>
        <taxon>Hyphomicrobiales</taxon>
        <taxon>Xanthobacteraceae</taxon>
        <taxon>Labrys</taxon>
    </lineage>
</organism>
<dbReference type="InterPro" id="IPR018313">
    <property type="entry name" value="SBP_3_CS"/>
</dbReference>
<evidence type="ECO:0000256" key="2">
    <source>
        <dbReference type="ARBA" id="ARBA00010333"/>
    </source>
</evidence>
<evidence type="ECO:0000313" key="8">
    <source>
        <dbReference type="Proteomes" id="UP001555786"/>
    </source>
</evidence>
<keyword evidence="3 5" id="KW-0732">Signal</keyword>
<gene>
    <name evidence="7" type="ORF">ABXS05_08185</name>
</gene>
<feature type="signal peptide" evidence="5">
    <location>
        <begin position="1"/>
        <end position="25"/>
    </location>
</feature>
<protein>
    <submittedName>
        <fullName evidence="7">Transporter substrate-binding domain-containing protein</fullName>
    </submittedName>
</protein>
<evidence type="ECO:0000256" key="5">
    <source>
        <dbReference type="SAM" id="SignalP"/>
    </source>
</evidence>
<comment type="caution">
    <text evidence="7">The sequence shown here is derived from an EMBL/GenBank/DDBJ whole genome shotgun (WGS) entry which is preliminary data.</text>
</comment>
<feature type="domain" description="Solute-binding protein family 3/N-terminal" evidence="6">
    <location>
        <begin position="29"/>
        <end position="252"/>
    </location>
</feature>
<dbReference type="PROSITE" id="PS01039">
    <property type="entry name" value="SBP_BACTERIAL_3"/>
    <property type="match status" value="1"/>
</dbReference>
<dbReference type="SMART" id="SM00062">
    <property type="entry name" value="PBPb"/>
    <property type="match status" value="1"/>
</dbReference>
<dbReference type="EMBL" id="JBFNQD010000002">
    <property type="protein sequence ID" value="MEW9305510.1"/>
    <property type="molecule type" value="Genomic_DNA"/>
</dbReference>
<comment type="similarity">
    <text evidence="2 4">Belongs to the bacterial solute-binding protein 3 family.</text>
</comment>
<dbReference type="InterPro" id="IPR001638">
    <property type="entry name" value="Solute-binding_3/MltF_N"/>
</dbReference>
<sequence>MPRHIGTRCIAAAALLYVAITGAEAAPTRVSLAAEPYPPFAAKDAEGQWVGFEVDLAKAVCKAAKLDCEIVQTAWDGIIPALNSNKIDVIWASMGITPERSQQIAFTIPYYTTPAHFVGAKGDSFDFSPGGLKGKTVGVQTSTVYADYIARAYPEASVKTYSTQDAANADLVAGRLDLGLADSIALADFLKGKDGECCEVKNVPKDPIFEAGIAGGLRKGDIDLKARLDAGITAVYKSGEFDKLAKRYFSFDIGTPPKN</sequence>